<proteinExistence type="predicted"/>
<dbReference type="SMART" id="SM00506">
    <property type="entry name" value="A1pp"/>
    <property type="match status" value="1"/>
</dbReference>
<name>A0ABS9CHD2_9BACT</name>
<dbReference type="PANTHER" id="PTHR11106">
    <property type="entry name" value="GANGLIOSIDE INDUCED DIFFERENTIATION ASSOCIATED PROTEIN 2-RELATED"/>
    <property type="match status" value="1"/>
</dbReference>
<dbReference type="SUPFAM" id="SSF52949">
    <property type="entry name" value="Macro domain-like"/>
    <property type="match status" value="1"/>
</dbReference>
<dbReference type="EMBL" id="JADYTN010000007">
    <property type="protein sequence ID" value="MCF2563346.1"/>
    <property type="molecule type" value="Genomic_DNA"/>
</dbReference>
<accession>A0ABS9CHD2</accession>
<sequence>MKTITSETGEKIKIVVGDITKLEVDAIVNAANKTLLGGGGVDGAIHKAAGIGLLKECRTLGGCNVGQSKMTEAYQLPCKKVIHTVGPIWYGGSDNERKMLESCYDTAMQLAEEHHLKSIAFSCISTGVFGFPKAEAAQIAKRVICEHIRNGYDGEVIICCFSEDDAQYYL</sequence>
<dbReference type="PANTHER" id="PTHR11106:SF27">
    <property type="entry name" value="MACRO DOMAIN-CONTAINING PROTEIN"/>
    <property type="match status" value="1"/>
</dbReference>
<dbReference type="InterPro" id="IPR002589">
    <property type="entry name" value="Macro_dom"/>
</dbReference>
<dbReference type="CDD" id="cd02908">
    <property type="entry name" value="Macro_OAADPr_deacetylase"/>
    <property type="match status" value="1"/>
</dbReference>
<dbReference type="RefSeq" id="WP_301637738.1">
    <property type="nucleotide sequence ID" value="NZ_JADYTN010000007.1"/>
</dbReference>
<comment type="caution">
    <text evidence="2">The sequence shown here is derived from an EMBL/GenBank/DDBJ whole genome shotgun (WGS) entry which is preliminary data.</text>
</comment>
<dbReference type="Proteomes" id="UP001200470">
    <property type="component" value="Unassembled WGS sequence"/>
</dbReference>
<evidence type="ECO:0000313" key="2">
    <source>
        <dbReference type="EMBL" id="MCF2563346.1"/>
    </source>
</evidence>
<organism evidence="2 3">
    <name type="scientific">Xylanibacter brevis</name>
    <dbReference type="NCBI Taxonomy" id="83231"/>
    <lineage>
        <taxon>Bacteria</taxon>
        <taxon>Pseudomonadati</taxon>
        <taxon>Bacteroidota</taxon>
        <taxon>Bacteroidia</taxon>
        <taxon>Bacteroidales</taxon>
        <taxon>Prevotellaceae</taxon>
        <taxon>Xylanibacter</taxon>
    </lineage>
</organism>
<keyword evidence="3" id="KW-1185">Reference proteome</keyword>
<dbReference type="Pfam" id="PF01661">
    <property type="entry name" value="Macro"/>
    <property type="match status" value="1"/>
</dbReference>
<dbReference type="InterPro" id="IPR043472">
    <property type="entry name" value="Macro_dom-like"/>
</dbReference>
<protein>
    <submittedName>
        <fullName evidence="2">Macro domain-containing protein</fullName>
    </submittedName>
</protein>
<reference evidence="2 3" key="1">
    <citation type="submission" date="2020-12" db="EMBL/GenBank/DDBJ databases">
        <title>Whole genome sequences of gut porcine anaerobes.</title>
        <authorList>
            <person name="Kubasova T."/>
            <person name="Jahodarova E."/>
            <person name="Rychlik I."/>
        </authorList>
    </citation>
    <scope>NUCLEOTIDE SEQUENCE [LARGE SCALE GENOMIC DNA]</scope>
    <source>
        <strain evidence="2 3">An925</strain>
    </source>
</reference>
<dbReference type="Gene3D" id="3.40.220.10">
    <property type="entry name" value="Leucine Aminopeptidase, subunit E, domain 1"/>
    <property type="match status" value="1"/>
</dbReference>
<evidence type="ECO:0000313" key="3">
    <source>
        <dbReference type="Proteomes" id="UP001200470"/>
    </source>
</evidence>
<dbReference type="PROSITE" id="PS51154">
    <property type="entry name" value="MACRO"/>
    <property type="match status" value="1"/>
</dbReference>
<gene>
    <name evidence="2" type="ORF">I6E12_04370</name>
</gene>
<feature type="domain" description="Macro" evidence="1">
    <location>
        <begin position="1"/>
        <end position="170"/>
    </location>
</feature>
<evidence type="ECO:0000259" key="1">
    <source>
        <dbReference type="PROSITE" id="PS51154"/>
    </source>
</evidence>